<reference evidence="2" key="1">
    <citation type="journal article" date="2008" name="Nat. Genet.">
        <title>The Pristionchus pacificus genome provides a unique perspective on nematode lifestyle and parasitism.</title>
        <authorList>
            <person name="Dieterich C."/>
            <person name="Clifton S.W."/>
            <person name="Schuster L.N."/>
            <person name="Chinwalla A."/>
            <person name="Delehaunty K."/>
            <person name="Dinkelacker I."/>
            <person name="Fulton L."/>
            <person name="Fulton R."/>
            <person name="Godfrey J."/>
            <person name="Minx P."/>
            <person name="Mitreva M."/>
            <person name="Roeseler W."/>
            <person name="Tian H."/>
            <person name="Witte H."/>
            <person name="Yang S.P."/>
            <person name="Wilson R.K."/>
            <person name="Sommer R.J."/>
        </authorList>
    </citation>
    <scope>NUCLEOTIDE SEQUENCE [LARGE SCALE GENOMIC DNA]</scope>
    <source>
        <strain evidence="2">PS312</strain>
    </source>
</reference>
<keyword evidence="2" id="KW-1185">Reference proteome</keyword>
<name>A0A2A6BUY6_PRIPA</name>
<reference evidence="1" key="2">
    <citation type="submission" date="2022-06" db="UniProtKB">
        <authorList>
            <consortium name="EnsemblMetazoa"/>
        </authorList>
    </citation>
    <scope>IDENTIFICATION</scope>
    <source>
        <strain evidence="1">PS312</strain>
    </source>
</reference>
<organism evidence="1 2">
    <name type="scientific">Pristionchus pacificus</name>
    <name type="common">Parasitic nematode worm</name>
    <dbReference type="NCBI Taxonomy" id="54126"/>
    <lineage>
        <taxon>Eukaryota</taxon>
        <taxon>Metazoa</taxon>
        <taxon>Ecdysozoa</taxon>
        <taxon>Nematoda</taxon>
        <taxon>Chromadorea</taxon>
        <taxon>Rhabditida</taxon>
        <taxon>Rhabditina</taxon>
        <taxon>Diplogasteromorpha</taxon>
        <taxon>Diplogasteroidea</taxon>
        <taxon>Neodiplogasteridae</taxon>
        <taxon>Pristionchus</taxon>
    </lineage>
</organism>
<proteinExistence type="predicted"/>
<gene>
    <name evidence="1" type="primary">WBGene00281810</name>
</gene>
<evidence type="ECO:0000313" key="2">
    <source>
        <dbReference type="Proteomes" id="UP000005239"/>
    </source>
</evidence>
<accession>A0A2A6BUY6</accession>
<evidence type="ECO:0000313" key="1">
    <source>
        <dbReference type="EnsemblMetazoa" id="PPA43441.1"/>
    </source>
</evidence>
<dbReference type="Proteomes" id="UP000005239">
    <property type="component" value="Unassembled WGS sequence"/>
</dbReference>
<sequence length="59" mass="6505">MYESIEYSRLQTELALSLAKGSQSLTELATSLAKGSWGLGRSEKRWDETRVGQTRLAGS</sequence>
<dbReference type="AlphaFoldDB" id="A0A2A6BUY6"/>
<accession>A0A8R1Z3Y5</accession>
<dbReference type="EnsemblMetazoa" id="PPA43441.1">
    <property type="protein sequence ID" value="PPA43441.1"/>
    <property type="gene ID" value="WBGene00281810"/>
</dbReference>
<protein>
    <submittedName>
        <fullName evidence="1">Uncharacterized protein</fullName>
    </submittedName>
</protein>